<dbReference type="Gene3D" id="2.100.10.30">
    <property type="entry name" value="Jacalin-like lectin domain"/>
    <property type="match status" value="1"/>
</dbReference>
<dbReference type="InterPro" id="IPR036404">
    <property type="entry name" value="Jacalin-like_lectin_dom_sf"/>
</dbReference>
<evidence type="ECO:0000259" key="1">
    <source>
        <dbReference type="Pfam" id="PF01419"/>
    </source>
</evidence>
<dbReference type="AlphaFoldDB" id="A0A5N6SV13"/>
<gene>
    <name evidence="2" type="ORF">BDV38DRAFT_281835</name>
</gene>
<dbReference type="EMBL" id="ML743570">
    <property type="protein sequence ID" value="KAE8138526.1"/>
    <property type="molecule type" value="Genomic_DNA"/>
</dbReference>
<dbReference type="GeneID" id="43643856"/>
<keyword evidence="3" id="KW-1185">Reference proteome</keyword>
<evidence type="ECO:0000313" key="3">
    <source>
        <dbReference type="Proteomes" id="UP000325672"/>
    </source>
</evidence>
<dbReference type="OrthoDB" id="4284408at2759"/>
<dbReference type="SUPFAM" id="SSF51101">
    <property type="entry name" value="Mannose-binding lectins"/>
    <property type="match status" value="1"/>
</dbReference>
<protein>
    <recommendedName>
        <fullName evidence="1">Jacalin-type lectin domain-containing protein</fullName>
    </recommendedName>
</protein>
<feature type="domain" description="Jacalin-type lectin" evidence="1">
    <location>
        <begin position="8"/>
        <end position="136"/>
    </location>
</feature>
<evidence type="ECO:0000313" key="2">
    <source>
        <dbReference type="EMBL" id="KAE8138526.1"/>
    </source>
</evidence>
<accession>A0A5N6SV13</accession>
<proteinExistence type="predicted"/>
<dbReference type="Pfam" id="PF01419">
    <property type="entry name" value="Jacalin"/>
    <property type="match status" value="1"/>
</dbReference>
<organism evidence="2 3">
    <name type="scientific">Aspergillus pseudotamarii</name>
    <dbReference type="NCBI Taxonomy" id="132259"/>
    <lineage>
        <taxon>Eukaryota</taxon>
        <taxon>Fungi</taxon>
        <taxon>Dikarya</taxon>
        <taxon>Ascomycota</taxon>
        <taxon>Pezizomycotina</taxon>
        <taxon>Eurotiomycetes</taxon>
        <taxon>Eurotiomycetidae</taxon>
        <taxon>Eurotiales</taxon>
        <taxon>Aspergillaceae</taxon>
        <taxon>Aspergillus</taxon>
        <taxon>Aspergillus subgen. Circumdati</taxon>
    </lineage>
</organism>
<sequence length="162" mass="18437">MLPWEKDGPYGGRGGSPYDLRDPEHKIKRIDAWDANWKNYPVLGALRFQFDDGHQSERIGGKDPHTDYHLHSFEFLDGERINHMTVFAGHNDGFFNGFQFHTTLNRHWEVGGREGEATDLPNLGNGEWVGATGRDEVSGADAVVDSMCLYFKKEREDTFSGY</sequence>
<dbReference type="InterPro" id="IPR001229">
    <property type="entry name" value="Jacalin-like_lectin_dom"/>
</dbReference>
<dbReference type="RefSeq" id="XP_031914589.1">
    <property type="nucleotide sequence ID" value="XM_032059646.1"/>
</dbReference>
<dbReference type="Proteomes" id="UP000325672">
    <property type="component" value="Unassembled WGS sequence"/>
</dbReference>
<reference evidence="2 3" key="1">
    <citation type="submission" date="2019-04" db="EMBL/GenBank/DDBJ databases">
        <title>Friends and foes A comparative genomics study of 23 Aspergillus species from section Flavi.</title>
        <authorList>
            <consortium name="DOE Joint Genome Institute"/>
            <person name="Kjaerbolling I."/>
            <person name="Vesth T."/>
            <person name="Frisvad J.C."/>
            <person name="Nybo J.L."/>
            <person name="Theobald S."/>
            <person name="Kildgaard S."/>
            <person name="Isbrandt T."/>
            <person name="Kuo A."/>
            <person name="Sato A."/>
            <person name="Lyhne E.K."/>
            <person name="Kogle M.E."/>
            <person name="Wiebenga A."/>
            <person name="Kun R.S."/>
            <person name="Lubbers R.J."/>
            <person name="Makela M.R."/>
            <person name="Barry K."/>
            <person name="Chovatia M."/>
            <person name="Clum A."/>
            <person name="Daum C."/>
            <person name="Haridas S."/>
            <person name="He G."/>
            <person name="LaButti K."/>
            <person name="Lipzen A."/>
            <person name="Mondo S."/>
            <person name="Riley R."/>
            <person name="Salamov A."/>
            <person name="Simmons B.A."/>
            <person name="Magnuson J.K."/>
            <person name="Henrissat B."/>
            <person name="Mortensen U.H."/>
            <person name="Larsen T.O."/>
            <person name="Devries R.P."/>
            <person name="Grigoriev I.V."/>
            <person name="Machida M."/>
            <person name="Baker S.E."/>
            <person name="Andersen M.R."/>
        </authorList>
    </citation>
    <scope>NUCLEOTIDE SEQUENCE [LARGE SCALE GENOMIC DNA]</scope>
    <source>
        <strain evidence="2 3">CBS 117625</strain>
    </source>
</reference>
<name>A0A5N6SV13_ASPPS</name>